<gene>
    <name evidence="2" type="ORF">EFD62_01130</name>
</gene>
<evidence type="ECO:0000313" key="3">
    <source>
        <dbReference type="Proteomes" id="UP000289166"/>
    </source>
</evidence>
<dbReference type="GO" id="GO:0016791">
    <property type="term" value="F:phosphatase activity"/>
    <property type="evidence" value="ECO:0007669"/>
    <property type="project" value="TreeGrafter"/>
</dbReference>
<sequence length="228" mass="25650">MKVYCMSDIHGCLAEFEEALSMVLDQLSKEGTKLVLLGDYIHGGPQNRGVLDKIISLQNKYGQDKVIALLGNHEEWVLDGTSSIDHMIINNVDEDQDDDIYISWIGSLPRYHVEGNTIFVHAGIDEEAGDMWEWETGDNIFTMKYPAQTGRIDGLSMKVVAGHVGTATISGDPRFHDIYYDGESHYYIDGTVLDSGFIPVLMVDTETDKYYKVTETGVWLILPYDEEN</sequence>
<name>A0A4Q0I952_9FIRM</name>
<dbReference type="OrthoDB" id="9779903at2"/>
<dbReference type="GO" id="GO:0005737">
    <property type="term" value="C:cytoplasm"/>
    <property type="evidence" value="ECO:0007669"/>
    <property type="project" value="TreeGrafter"/>
</dbReference>
<dbReference type="RefSeq" id="WP_069194680.1">
    <property type="nucleotide sequence ID" value="NZ_RLII01000001.1"/>
</dbReference>
<evidence type="ECO:0000313" key="2">
    <source>
        <dbReference type="EMBL" id="RXE60567.1"/>
    </source>
</evidence>
<dbReference type="EMBL" id="RLII01000001">
    <property type="protein sequence ID" value="RXE60567.1"/>
    <property type="molecule type" value="Genomic_DNA"/>
</dbReference>
<dbReference type="AlphaFoldDB" id="A0A4Q0I952"/>
<protein>
    <submittedName>
        <fullName evidence="2">Serine/threonine protein phosphatase</fullName>
    </submittedName>
</protein>
<dbReference type="PANTHER" id="PTHR42850:SF4">
    <property type="entry name" value="ZINC-DEPENDENT ENDOPOLYPHOSPHATASE"/>
    <property type="match status" value="1"/>
</dbReference>
<feature type="domain" description="Calcineurin-like phosphoesterase" evidence="1">
    <location>
        <begin position="1"/>
        <end position="166"/>
    </location>
</feature>
<dbReference type="PANTHER" id="PTHR42850">
    <property type="entry name" value="METALLOPHOSPHOESTERASE"/>
    <property type="match status" value="1"/>
</dbReference>
<dbReference type="InterPro" id="IPR050126">
    <property type="entry name" value="Ap4A_hydrolase"/>
</dbReference>
<dbReference type="Pfam" id="PF00149">
    <property type="entry name" value="Metallophos"/>
    <property type="match status" value="1"/>
</dbReference>
<dbReference type="Gene3D" id="3.60.21.10">
    <property type="match status" value="1"/>
</dbReference>
<comment type="caution">
    <text evidence="2">The sequence shown here is derived from an EMBL/GenBank/DDBJ whole genome shotgun (WGS) entry which is preliminary data.</text>
</comment>
<keyword evidence="3" id="KW-1185">Reference proteome</keyword>
<dbReference type="InterPro" id="IPR004843">
    <property type="entry name" value="Calcineurin-like_PHP"/>
</dbReference>
<evidence type="ECO:0000259" key="1">
    <source>
        <dbReference type="Pfam" id="PF00149"/>
    </source>
</evidence>
<dbReference type="InterPro" id="IPR029052">
    <property type="entry name" value="Metallo-depent_PP-like"/>
</dbReference>
<accession>A0A4Q0I952</accession>
<organism evidence="2 3">
    <name type="scientific">Acetivibrio mesophilus</name>
    <dbReference type="NCBI Taxonomy" id="2487273"/>
    <lineage>
        <taxon>Bacteria</taxon>
        <taxon>Bacillati</taxon>
        <taxon>Bacillota</taxon>
        <taxon>Clostridia</taxon>
        <taxon>Eubacteriales</taxon>
        <taxon>Oscillospiraceae</taxon>
        <taxon>Acetivibrio</taxon>
    </lineage>
</organism>
<dbReference type="Proteomes" id="UP000289166">
    <property type="component" value="Unassembled WGS sequence"/>
</dbReference>
<dbReference type="SUPFAM" id="SSF56300">
    <property type="entry name" value="Metallo-dependent phosphatases"/>
    <property type="match status" value="1"/>
</dbReference>
<proteinExistence type="predicted"/>
<reference evidence="3" key="1">
    <citation type="submission" date="2018-11" db="EMBL/GenBank/DDBJ databases">
        <title>Genome sequencing of a novel mesophilic and cellulolytic organism within the genus Hungateiclostridium.</title>
        <authorList>
            <person name="Rettenmaier R."/>
            <person name="Liebl W."/>
            <person name="Zverlov V."/>
        </authorList>
    </citation>
    <scope>NUCLEOTIDE SEQUENCE [LARGE SCALE GENOMIC DNA]</scope>
    <source>
        <strain evidence="3">N2K1</strain>
    </source>
</reference>